<evidence type="ECO:0000313" key="2">
    <source>
        <dbReference type="Proteomes" id="UP001596270"/>
    </source>
</evidence>
<proteinExistence type="predicted"/>
<dbReference type="Proteomes" id="UP001596270">
    <property type="component" value="Unassembled WGS sequence"/>
</dbReference>
<dbReference type="RefSeq" id="WP_371437730.1">
    <property type="nucleotide sequence ID" value="NZ_JBHSRS010000013.1"/>
</dbReference>
<comment type="caution">
    <text evidence="1">The sequence shown here is derived from an EMBL/GenBank/DDBJ whole genome shotgun (WGS) entry which is preliminary data.</text>
</comment>
<accession>A0ABW1TUN2</accession>
<gene>
    <name evidence="1" type="ORF">ACFQND_05245</name>
</gene>
<sequence>MGLKRVDKEVLVMTFDEEAGRFEAAESGTDSFKLLYKAAFGLMTQEPANAAFFFVIGVAAHGYVLQYEDQGVSPEFADKAKAILVGFNKKIAQALASPPDVGLRLLGEVTADYQFNVHEF</sequence>
<name>A0ABW1TUN2_9BURK</name>
<dbReference type="EMBL" id="JBHSRS010000013">
    <property type="protein sequence ID" value="MFC6280634.1"/>
    <property type="molecule type" value="Genomic_DNA"/>
</dbReference>
<keyword evidence="2" id="KW-1185">Reference proteome</keyword>
<evidence type="ECO:0000313" key="1">
    <source>
        <dbReference type="EMBL" id="MFC6280634.1"/>
    </source>
</evidence>
<reference evidence="2" key="1">
    <citation type="journal article" date="2019" name="Int. J. Syst. Evol. Microbiol.">
        <title>The Global Catalogue of Microorganisms (GCM) 10K type strain sequencing project: providing services to taxonomists for standard genome sequencing and annotation.</title>
        <authorList>
            <consortium name="The Broad Institute Genomics Platform"/>
            <consortium name="The Broad Institute Genome Sequencing Center for Infectious Disease"/>
            <person name="Wu L."/>
            <person name="Ma J."/>
        </authorList>
    </citation>
    <scope>NUCLEOTIDE SEQUENCE [LARGE SCALE GENOMIC DNA]</scope>
    <source>
        <strain evidence="2">CCUG 39402</strain>
    </source>
</reference>
<organism evidence="1 2">
    <name type="scientific">Polaromonas aquatica</name>
    <dbReference type="NCBI Taxonomy" id="332657"/>
    <lineage>
        <taxon>Bacteria</taxon>
        <taxon>Pseudomonadati</taxon>
        <taxon>Pseudomonadota</taxon>
        <taxon>Betaproteobacteria</taxon>
        <taxon>Burkholderiales</taxon>
        <taxon>Comamonadaceae</taxon>
        <taxon>Polaromonas</taxon>
    </lineage>
</organism>
<protein>
    <submittedName>
        <fullName evidence="1">Uncharacterized protein</fullName>
    </submittedName>
</protein>